<gene>
    <name evidence="2" type="ORF">PACLA_8A068317</name>
</gene>
<feature type="non-terminal residue" evidence="2">
    <location>
        <position position="182"/>
    </location>
</feature>
<reference evidence="2" key="1">
    <citation type="submission" date="2020-04" db="EMBL/GenBank/DDBJ databases">
        <authorList>
            <person name="Alioto T."/>
            <person name="Alioto T."/>
            <person name="Gomez Garrido J."/>
        </authorList>
    </citation>
    <scope>NUCLEOTIDE SEQUENCE</scope>
    <source>
        <strain evidence="2">A484AB</strain>
    </source>
</reference>
<organism evidence="2 3">
    <name type="scientific">Paramuricea clavata</name>
    <name type="common">Red gorgonian</name>
    <name type="synonym">Violescent sea-whip</name>
    <dbReference type="NCBI Taxonomy" id="317549"/>
    <lineage>
        <taxon>Eukaryota</taxon>
        <taxon>Metazoa</taxon>
        <taxon>Cnidaria</taxon>
        <taxon>Anthozoa</taxon>
        <taxon>Octocorallia</taxon>
        <taxon>Malacalcyonacea</taxon>
        <taxon>Plexauridae</taxon>
        <taxon>Paramuricea</taxon>
    </lineage>
</organism>
<feature type="compositionally biased region" description="Basic residues" evidence="1">
    <location>
        <begin position="133"/>
        <end position="145"/>
    </location>
</feature>
<evidence type="ECO:0000313" key="3">
    <source>
        <dbReference type="Proteomes" id="UP001152795"/>
    </source>
</evidence>
<sequence length="182" mass="20487">GETAENTPVLYGPLITADIYNGECFKSDENRSFRVKTLEPWLAFTVKIPLIAKDGNLTETRPQSSGAILLKCNGTVINLDPVLFTWLAYYPRMSPVVDASSRGKQSRKAVSRSVSAVTPRKKSYARGHISPSHPRKKRKRYSQQRKRQENVQESPGQDFDGWVWEKLPLLASVVIQVLAIIM</sequence>
<dbReference type="Proteomes" id="UP001152795">
    <property type="component" value="Unassembled WGS sequence"/>
</dbReference>
<protein>
    <submittedName>
        <fullName evidence="2">Uncharacterized protein</fullName>
    </submittedName>
</protein>
<keyword evidence="3" id="KW-1185">Reference proteome</keyword>
<name>A0A6S7JVC2_PARCT</name>
<feature type="non-terminal residue" evidence="2">
    <location>
        <position position="1"/>
    </location>
</feature>
<comment type="caution">
    <text evidence="2">The sequence shown here is derived from an EMBL/GenBank/DDBJ whole genome shotgun (WGS) entry which is preliminary data.</text>
</comment>
<dbReference type="PANTHER" id="PTHR12517">
    <property type="entry name" value="VACUOLAR PROTEIN SORTING-ASSOCIATED PROTEIN 13B"/>
    <property type="match status" value="1"/>
</dbReference>
<accession>A0A6S7JVC2</accession>
<proteinExistence type="predicted"/>
<dbReference type="EMBL" id="CACRXK020021214">
    <property type="protein sequence ID" value="CAB4035617.1"/>
    <property type="molecule type" value="Genomic_DNA"/>
</dbReference>
<dbReference type="InterPro" id="IPR039782">
    <property type="entry name" value="VPS13B"/>
</dbReference>
<dbReference type="PANTHER" id="PTHR12517:SF0">
    <property type="entry name" value="INTERMEMBRANE LIPID TRANSFER PROTEIN VPS13B"/>
    <property type="match status" value="1"/>
</dbReference>
<feature type="region of interest" description="Disordered" evidence="1">
    <location>
        <begin position="101"/>
        <end position="156"/>
    </location>
</feature>
<evidence type="ECO:0000256" key="1">
    <source>
        <dbReference type="SAM" id="MobiDB-lite"/>
    </source>
</evidence>
<dbReference type="AlphaFoldDB" id="A0A6S7JVC2"/>
<evidence type="ECO:0000313" key="2">
    <source>
        <dbReference type="EMBL" id="CAB4035617.1"/>
    </source>
</evidence>